<protein>
    <submittedName>
        <fullName evidence="2">Glycosyltransferase</fullName>
    </submittedName>
</protein>
<dbReference type="SUPFAM" id="SSF53756">
    <property type="entry name" value="UDP-Glycosyltransferase/glycogen phosphorylase"/>
    <property type="match status" value="1"/>
</dbReference>
<feature type="domain" description="Glycosyl transferase family 1" evidence="1">
    <location>
        <begin position="2"/>
        <end position="56"/>
    </location>
</feature>
<dbReference type="RefSeq" id="WP_167920553.1">
    <property type="nucleotide sequence ID" value="NZ_JAAVJS010000829.1"/>
</dbReference>
<dbReference type="Gene3D" id="3.40.50.2000">
    <property type="entry name" value="Glycogen Phosphorylase B"/>
    <property type="match status" value="2"/>
</dbReference>
<organism evidence="2 3">
    <name type="scientific">Tamlana crocina</name>
    <dbReference type="NCBI Taxonomy" id="393006"/>
    <lineage>
        <taxon>Bacteria</taxon>
        <taxon>Pseudomonadati</taxon>
        <taxon>Bacteroidota</taxon>
        <taxon>Flavobacteriia</taxon>
        <taxon>Flavobacteriales</taxon>
        <taxon>Flavobacteriaceae</taxon>
        <taxon>Tamlana</taxon>
    </lineage>
</organism>
<dbReference type="PANTHER" id="PTHR12526">
    <property type="entry name" value="GLYCOSYLTRANSFERASE"/>
    <property type="match status" value="1"/>
</dbReference>
<evidence type="ECO:0000259" key="1">
    <source>
        <dbReference type="Pfam" id="PF00534"/>
    </source>
</evidence>
<sequence>ECAIVSTRAGGVVEVVRDKRDGLLCEVGDYKCLAEKSLELIGDAKMRQKMQLSARERVVSSFSLKRMVDELEVIYSEHVKK</sequence>
<dbReference type="PANTHER" id="PTHR12526:SF630">
    <property type="entry name" value="GLYCOSYLTRANSFERASE"/>
    <property type="match status" value="1"/>
</dbReference>
<evidence type="ECO:0000313" key="3">
    <source>
        <dbReference type="Proteomes" id="UP000760545"/>
    </source>
</evidence>
<accession>A0ABX1DLS2</accession>
<name>A0ABX1DLS2_9FLAO</name>
<dbReference type="Pfam" id="PF00534">
    <property type="entry name" value="Glycos_transf_1"/>
    <property type="match status" value="1"/>
</dbReference>
<keyword evidence="3" id="KW-1185">Reference proteome</keyword>
<dbReference type="EMBL" id="JAAVJS010000829">
    <property type="protein sequence ID" value="NJX17593.1"/>
    <property type="molecule type" value="Genomic_DNA"/>
</dbReference>
<gene>
    <name evidence="2" type="ORF">HC176_19170</name>
</gene>
<comment type="caution">
    <text evidence="2">The sequence shown here is derived from an EMBL/GenBank/DDBJ whole genome shotgun (WGS) entry which is preliminary data.</text>
</comment>
<dbReference type="InterPro" id="IPR001296">
    <property type="entry name" value="Glyco_trans_1"/>
</dbReference>
<evidence type="ECO:0000313" key="2">
    <source>
        <dbReference type="EMBL" id="NJX17593.1"/>
    </source>
</evidence>
<feature type="non-terminal residue" evidence="2">
    <location>
        <position position="1"/>
    </location>
</feature>
<proteinExistence type="predicted"/>
<dbReference type="Proteomes" id="UP000760545">
    <property type="component" value="Unassembled WGS sequence"/>
</dbReference>
<reference evidence="2 3" key="1">
    <citation type="submission" date="2020-03" db="EMBL/GenBank/DDBJ databases">
        <title>Tamlana sp. nov, isolated from XXX.</title>
        <authorList>
            <person name="Cao W.R."/>
        </authorList>
    </citation>
    <scope>NUCLEOTIDE SEQUENCE [LARGE SCALE GENOMIC DNA]</scope>
    <source>
        <strain evidence="2 3">HST1-43</strain>
    </source>
</reference>